<dbReference type="PROSITE" id="PS50090">
    <property type="entry name" value="MYB_LIKE"/>
    <property type="match status" value="1"/>
</dbReference>
<feature type="region of interest" description="Disordered" evidence="1">
    <location>
        <begin position="214"/>
        <end position="295"/>
    </location>
</feature>
<feature type="region of interest" description="Disordered" evidence="1">
    <location>
        <begin position="453"/>
        <end position="501"/>
    </location>
</feature>
<feature type="compositionally biased region" description="Basic and acidic residues" evidence="1">
    <location>
        <begin position="1097"/>
        <end position="1122"/>
    </location>
</feature>
<dbReference type="EMBL" id="SDOX01000009">
    <property type="protein sequence ID" value="TFJ86141.1"/>
    <property type="molecule type" value="Genomic_DNA"/>
</dbReference>
<feature type="compositionally biased region" description="Low complexity" evidence="1">
    <location>
        <begin position="87"/>
        <end position="97"/>
    </location>
</feature>
<dbReference type="AlphaFoldDB" id="A0A4D9D333"/>
<feature type="compositionally biased region" description="Basic and acidic residues" evidence="1">
    <location>
        <begin position="744"/>
        <end position="771"/>
    </location>
</feature>
<comment type="caution">
    <text evidence="3">The sequence shown here is derived from an EMBL/GenBank/DDBJ whole genome shotgun (WGS) entry which is preliminary data.</text>
</comment>
<evidence type="ECO:0000256" key="1">
    <source>
        <dbReference type="SAM" id="MobiDB-lite"/>
    </source>
</evidence>
<dbReference type="Proteomes" id="UP000355283">
    <property type="component" value="Unassembled WGS sequence"/>
</dbReference>
<feature type="compositionally biased region" description="Gly residues" evidence="1">
    <location>
        <begin position="151"/>
        <end position="163"/>
    </location>
</feature>
<name>A0A4D9D333_9STRA</name>
<dbReference type="InterPro" id="IPR009057">
    <property type="entry name" value="Homeodomain-like_sf"/>
</dbReference>
<feature type="compositionally biased region" description="Acidic residues" evidence="1">
    <location>
        <begin position="1123"/>
        <end position="1138"/>
    </location>
</feature>
<feature type="region of interest" description="Disordered" evidence="1">
    <location>
        <begin position="307"/>
        <end position="350"/>
    </location>
</feature>
<organism evidence="3 4">
    <name type="scientific">Nannochloropsis salina CCMP1776</name>
    <dbReference type="NCBI Taxonomy" id="1027361"/>
    <lineage>
        <taxon>Eukaryota</taxon>
        <taxon>Sar</taxon>
        <taxon>Stramenopiles</taxon>
        <taxon>Ochrophyta</taxon>
        <taxon>Eustigmatophyceae</taxon>
        <taxon>Eustigmatales</taxon>
        <taxon>Monodopsidaceae</taxon>
        <taxon>Microchloropsis</taxon>
        <taxon>Microchloropsis salina</taxon>
    </lineage>
</organism>
<feature type="compositionally biased region" description="Acidic residues" evidence="1">
    <location>
        <begin position="262"/>
        <end position="291"/>
    </location>
</feature>
<feature type="compositionally biased region" description="Basic and acidic residues" evidence="1">
    <location>
        <begin position="858"/>
        <end position="877"/>
    </location>
</feature>
<feature type="compositionally biased region" description="Gly residues" evidence="1">
    <location>
        <begin position="809"/>
        <end position="819"/>
    </location>
</feature>
<feature type="compositionally biased region" description="Basic and acidic residues" evidence="1">
    <location>
        <begin position="885"/>
        <end position="896"/>
    </location>
</feature>
<evidence type="ECO:0000313" key="4">
    <source>
        <dbReference type="Proteomes" id="UP000355283"/>
    </source>
</evidence>
<feature type="compositionally biased region" description="Basic and acidic residues" evidence="1">
    <location>
        <begin position="229"/>
        <end position="243"/>
    </location>
</feature>
<feature type="domain" description="Myb-like" evidence="2">
    <location>
        <begin position="664"/>
        <end position="708"/>
    </location>
</feature>
<feature type="compositionally biased region" description="Pro residues" evidence="1">
    <location>
        <begin position="64"/>
        <end position="86"/>
    </location>
</feature>
<feature type="compositionally biased region" description="Basic and acidic residues" evidence="1">
    <location>
        <begin position="979"/>
        <end position="994"/>
    </location>
</feature>
<feature type="compositionally biased region" description="Basic and acidic residues" evidence="1">
    <location>
        <begin position="454"/>
        <end position="469"/>
    </location>
</feature>
<feature type="compositionally biased region" description="Acidic residues" evidence="1">
    <location>
        <begin position="214"/>
        <end position="223"/>
    </location>
</feature>
<accession>A0A4D9D333</accession>
<feature type="compositionally biased region" description="Pro residues" evidence="1">
    <location>
        <begin position="34"/>
        <end position="44"/>
    </location>
</feature>
<protein>
    <recommendedName>
        <fullName evidence="2">Myb-like domain-containing protein</fullName>
    </recommendedName>
</protein>
<keyword evidence="4" id="KW-1185">Reference proteome</keyword>
<evidence type="ECO:0000259" key="2">
    <source>
        <dbReference type="PROSITE" id="PS50090"/>
    </source>
</evidence>
<dbReference type="InterPro" id="IPR001005">
    <property type="entry name" value="SANT/Myb"/>
</dbReference>
<proteinExistence type="predicted"/>
<reference evidence="3 4" key="1">
    <citation type="submission" date="2019-01" db="EMBL/GenBank/DDBJ databases">
        <title>Nuclear Genome Assembly of the Microalgal Biofuel strain Nannochloropsis salina CCMP1776.</title>
        <authorList>
            <person name="Hovde B."/>
        </authorList>
    </citation>
    <scope>NUCLEOTIDE SEQUENCE [LARGE SCALE GENOMIC DNA]</scope>
    <source>
        <strain evidence="3 4">CCMP1776</strain>
    </source>
</reference>
<dbReference type="SUPFAM" id="SSF46689">
    <property type="entry name" value="Homeodomain-like"/>
    <property type="match status" value="1"/>
</dbReference>
<feature type="compositionally biased region" description="Gly residues" evidence="1">
    <location>
        <begin position="315"/>
        <end position="330"/>
    </location>
</feature>
<feature type="compositionally biased region" description="Basic and acidic residues" evidence="1">
    <location>
        <begin position="926"/>
        <end position="948"/>
    </location>
</feature>
<feature type="compositionally biased region" description="Pro residues" evidence="1">
    <location>
        <begin position="1077"/>
        <end position="1092"/>
    </location>
</feature>
<feature type="region of interest" description="Disordered" evidence="1">
    <location>
        <begin position="802"/>
        <end position="1216"/>
    </location>
</feature>
<gene>
    <name evidence="3" type="ORF">NSK_002349</name>
</gene>
<evidence type="ECO:0000313" key="3">
    <source>
        <dbReference type="EMBL" id="TFJ86141.1"/>
    </source>
</evidence>
<feature type="compositionally biased region" description="Pro residues" evidence="1">
    <location>
        <begin position="117"/>
        <end position="131"/>
    </location>
</feature>
<feature type="compositionally biased region" description="Basic and acidic residues" evidence="1">
    <location>
        <begin position="1043"/>
        <end position="1058"/>
    </location>
</feature>
<sequence>MPSFYQKRQLRKRQEAAVAGSCEAPGALPLQRPSFPPAFLPPPTHFLAPDTPENLVLNQSTSVPSPPSLSSPPPSVHPPASFPGSPPSSLLSSNLPSGRDLSALPEPSITTANLPVACPPLLPMPPVPVPMLAPSQARPDPPQAFCLMGWEGEGTGGKGGNGGARTKQGGSRLGEGRGEEGGGDLALSERALSEFGDPDYQLFLQSLVGDGDDFLFADEEEEKDPTYVPHEEEGGRARGRDGTGAEDASDAESSGSGSMGSSEEEEEEEGGEEEEEEEEDEIPLQEVEELLADNGAMDYLSSLREQWAPPVSTSGGDGGRGAGPGGGRGQGSERQGSAFPPRSAQGRPLVPLFPSHPGPRFGLSPSAWQALMHTGVREEERGRLASQMARHVQLLVQNGAVLAHDLQGGKEGGGEEGRRWALGEVEAMVRDIHTLRNKAWEYFGYEPGPTGKGIYREREGRRREGEKAGGAEAGGRKRGRQGEAQGQRFTRGAAQRLEGRSKSLMDVPGIAGASDLCTRLVRLGNGEGKEAGEVKAGKVSRRVWVARMVEAYWGTGGLQVPNLTLQALHELPPLALLPALPPASLPHPPFTPAESRLFVRGLVVLPGGTGHDLHRLVLRGRSPAEIAWFRGLESDPEVDAFRSKARLALSAIWQRAPLAGMPKPFTEEEDALLWMGRRGLGARWGGIAKSFLPHRLPHDLLMRWRRIEFLPPPPPEVFRRGCEERKAAIGEKVIKVPYGKRGRPPKERREGEEGREGGRGGREGKRGRGGKEEEEESFPFCPGESRMGWEDVDVTMQGLPVAGVSARGSGSGGGRGGGKVVREESGRSKRREGKGGLGGSDFGEGRERGEGRGVGGEGKGEAALGRRREEEREKEGGRQGPQGGRRKEEEREKEGGRQGPQGGRRKEVKIRPEAGGRRQGRKRGREGKEEGKEEEGRRSVGWDEEGGRGSETLWSFPALSPGKGSTRLSAWEGGGTPSEKGDKKGRGGEGREEGGGGGGLKEGVSHTKKRVFRGPAPEELTFARLLQEKEREGQGRHWGALPEEAHHKDEKRGKDRTPELSCARRTSPRKASRLPSSSPPAPSLGPPLPRHLPPGIRWEEGGREGEEEGKAGEEDGFEREFVPDDAEEEGGEEEEEFERDVIASDGEGEGELSSEGGRREGPGEGRGQGAWEGGVRETFPGRLQRPAPPRELGGGHVLRASPRRGKEGGRKGGRGG</sequence>
<feature type="region of interest" description="Disordered" evidence="1">
    <location>
        <begin position="25"/>
        <end position="192"/>
    </location>
</feature>
<feature type="compositionally biased region" description="Low complexity" evidence="1">
    <location>
        <begin position="251"/>
        <end position="261"/>
    </location>
</feature>
<feature type="compositionally biased region" description="Basic and acidic residues" evidence="1">
    <location>
        <begin position="1026"/>
        <end position="1035"/>
    </location>
</feature>
<feature type="region of interest" description="Disordered" evidence="1">
    <location>
        <begin position="734"/>
        <end position="787"/>
    </location>
</feature>